<evidence type="ECO:0000256" key="1">
    <source>
        <dbReference type="ARBA" id="ARBA00022722"/>
    </source>
</evidence>
<evidence type="ECO:0000256" key="7">
    <source>
        <dbReference type="ARBA" id="ARBA00023125"/>
    </source>
</evidence>
<evidence type="ECO:0000256" key="3">
    <source>
        <dbReference type="ARBA" id="ARBA00022759"/>
    </source>
</evidence>
<dbReference type="GO" id="GO:0043571">
    <property type="term" value="P:maintenance of CRISPR repeat elements"/>
    <property type="evidence" value="ECO:0007669"/>
    <property type="project" value="UniProtKB-UniRule"/>
</dbReference>
<evidence type="ECO:0000313" key="11">
    <source>
        <dbReference type="EMBL" id="MBE1553051.1"/>
    </source>
</evidence>
<protein>
    <recommendedName>
        <fullName evidence="10">CRISPR-associated endonuclease Cas1</fullName>
        <ecNumber evidence="10">3.1.-.-</ecNumber>
    </recommendedName>
</protein>
<dbReference type="Proteomes" id="UP000658225">
    <property type="component" value="Unassembled WGS sequence"/>
</dbReference>
<dbReference type="NCBIfam" id="TIGR00287">
    <property type="entry name" value="cas1"/>
    <property type="match status" value="1"/>
</dbReference>
<reference evidence="11" key="1">
    <citation type="submission" date="2020-10" db="EMBL/GenBank/DDBJ databases">
        <title>Genomic Encyclopedia of Type Strains, Phase IV (KMG-IV): sequencing the most valuable type-strain genomes for metagenomic binning, comparative biology and taxonomic classification.</title>
        <authorList>
            <person name="Goeker M."/>
        </authorList>
    </citation>
    <scope>NUCLEOTIDE SEQUENCE</scope>
    <source>
        <strain evidence="11">DSM 13886</strain>
    </source>
</reference>
<dbReference type="GO" id="GO:0003677">
    <property type="term" value="F:DNA binding"/>
    <property type="evidence" value="ECO:0007669"/>
    <property type="project" value="UniProtKB-KW"/>
</dbReference>
<dbReference type="InterPro" id="IPR002729">
    <property type="entry name" value="CRISPR-assoc_Cas1"/>
</dbReference>
<keyword evidence="5 10" id="KW-0460">Magnesium</keyword>
<evidence type="ECO:0000256" key="10">
    <source>
        <dbReference type="HAMAP-Rule" id="MF_01470"/>
    </source>
</evidence>
<dbReference type="Gene3D" id="3.100.10.20">
    <property type="entry name" value="CRISPR-associated endonuclease Cas1, N-terminal domain"/>
    <property type="match status" value="1"/>
</dbReference>
<evidence type="ECO:0000256" key="8">
    <source>
        <dbReference type="ARBA" id="ARBA00023211"/>
    </source>
</evidence>
<dbReference type="PANTHER" id="PTHR34353">
    <property type="entry name" value="CRISPR-ASSOCIATED ENDONUCLEASE CAS1 1"/>
    <property type="match status" value="1"/>
</dbReference>
<dbReference type="InterPro" id="IPR042206">
    <property type="entry name" value="CRISPR-assoc_Cas1_C"/>
</dbReference>
<accession>A0A927R1R2</accession>
<comment type="cofactor">
    <cofactor evidence="10">
        <name>Mg(2+)</name>
        <dbReference type="ChEBI" id="CHEBI:18420"/>
    </cofactor>
    <cofactor evidence="10">
        <name>Mn(2+)</name>
        <dbReference type="ChEBI" id="CHEBI:29035"/>
    </cofactor>
</comment>
<keyword evidence="4 10" id="KW-0378">Hydrolase</keyword>
<dbReference type="Gene3D" id="1.20.120.920">
    <property type="entry name" value="CRISPR-associated endonuclease Cas1, C-terminal domain"/>
    <property type="match status" value="1"/>
</dbReference>
<organism evidence="11 12">
    <name type="scientific">Sporosarcina limicola</name>
    <dbReference type="NCBI Taxonomy" id="34101"/>
    <lineage>
        <taxon>Bacteria</taxon>
        <taxon>Bacillati</taxon>
        <taxon>Bacillota</taxon>
        <taxon>Bacilli</taxon>
        <taxon>Bacillales</taxon>
        <taxon>Caryophanaceae</taxon>
        <taxon>Sporosarcina</taxon>
    </lineage>
</organism>
<sequence>MRKLLTTLYITIPDAYLALKGENVSIIKDEESIGRVPLHNLEGICTFGRQGASPALMAACIERDIAITFLTTNGRLRGRVIGPSNGNVVLRKTQYRISDDEKKSAEIARHFLVGKLYNSKWTLERMTRDHALRINVEKFKNTSAHLTESMKQLMTIDNLEVLRGIEGNAASTYFSLMDDMILQQKEDFFFKGRNRRPPLDNVNALLSLVYTLLATDVGAALETVGLDAYVGFLHRDRPGRMSLALDMMEELRSVCADRFVLSLINKKQVQASDFLKKESGAVLMTDDARKKIFKLWHDRKDENITHPFLKEKISWGLVPHAQALLLARFIRGDLDAYPPFLWK</sequence>
<dbReference type="RefSeq" id="WP_192596884.1">
    <property type="nucleotide sequence ID" value="NZ_JADBEL010000001.1"/>
</dbReference>
<feature type="binding site" evidence="10">
    <location>
        <position position="234"/>
    </location>
    <ligand>
        <name>Mn(2+)</name>
        <dbReference type="ChEBI" id="CHEBI:29035"/>
    </ligand>
</feature>
<evidence type="ECO:0000313" key="12">
    <source>
        <dbReference type="Proteomes" id="UP000658225"/>
    </source>
</evidence>
<evidence type="ECO:0000256" key="9">
    <source>
        <dbReference type="ARBA" id="ARBA00038592"/>
    </source>
</evidence>
<gene>
    <name evidence="10" type="primary">cas1</name>
    <name evidence="11" type="ORF">H4683_000120</name>
</gene>
<dbReference type="GO" id="GO:0051607">
    <property type="term" value="P:defense response to virus"/>
    <property type="evidence" value="ECO:0007669"/>
    <property type="project" value="UniProtKB-UniRule"/>
</dbReference>
<comment type="subunit">
    <text evidence="9 10">Homodimer, forms a heterotetramer with a Cas2 homodimer.</text>
</comment>
<comment type="function">
    <text evidence="10">CRISPR (clustered regularly interspaced short palindromic repeat), is an adaptive immune system that provides protection against mobile genetic elements (viruses, transposable elements and conjugative plasmids). CRISPR clusters contain spacers, sequences complementary to antecedent mobile elements, and target invading nucleic acids. CRISPR clusters are transcribed and processed into CRISPR RNA (crRNA). Acts as a dsDNA endonuclease. Involved in the integration of spacer DNA into the CRISPR cassette.</text>
</comment>
<dbReference type="HAMAP" id="MF_01470">
    <property type="entry name" value="Cas1"/>
    <property type="match status" value="1"/>
</dbReference>
<dbReference type="InterPro" id="IPR042211">
    <property type="entry name" value="CRISPR-assoc_Cas1_N"/>
</dbReference>
<dbReference type="PANTHER" id="PTHR34353:SF2">
    <property type="entry name" value="CRISPR-ASSOCIATED ENDONUCLEASE CAS1 1"/>
    <property type="match status" value="1"/>
</dbReference>
<dbReference type="EC" id="3.1.-.-" evidence="10"/>
<evidence type="ECO:0000256" key="6">
    <source>
        <dbReference type="ARBA" id="ARBA00023118"/>
    </source>
</evidence>
<feature type="binding site" evidence="10">
    <location>
        <position position="166"/>
    </location>
    <ligand>
        <name>Mn(2+)</name>
        <dbReference type="ChEBI" id="CHEBI:29035"/>
    </ligand>
</feature>
<dbReference type="CDD" id="cd09721">
    <property type="entry name" value="Cas1_I-C"/>
    <property type="match status" value="1"/>
</dbReference>
<dbReference type="AlphaFoldDB" id="A0A927R1R2"/>
<keyword evidence="7 10" id="KW-0238">DNA-binding</keyword>
<evidence type="ECO:0000256" key="2">
    <source>
        <dbReference type="ARBA" id="ARBA00022723"/>
    </source>
</evidence>
<feature type="binding site" evidence="10">
    <location>
        <position position="249"/>
    </location>
    <ligand>
        <name>Mn(2+)</name>
        <dbReference type="ChEBI" id="CHEBI:29035"/>
    </ligand>
</feature>
<keyword evidence="12" id="KW-1185">Reference proteome</keyword>
<comment type="similarity">
    <text evidence="10">Belongs to the CRISPR-associated endonuclease Cas1 family.</text>
</comment>
<dbReference type="InterPro" id="IPR050646">
    <property type="entry name" value="Cas1"/>
</dbReference>
<dbReference type="InterPro" id="IPR019856">
    <property type="entry name" value="CRISPR-assoc_Cas1_DVULG"/>
</dbReference>
<dbReference type="NCBIfam" id="TIGR03640">
    <property type="entry name" value="cas1_DVULG"/>
    <property type="match status" value="1"/>
</dbReference>
<dbReference type="GO" id="GO:0016787">
    <property type="term" value="F:hydrolase activity"/>
    <property type="evidence" value="ECO:0007669"/>
    <property type="project" value="UniProtKB-KW"/>
</dbReference>
<name>A0A927R1R2_9BACL</name>
<keyword evidence="6 10" id="KW-0051">Antiviral defense</keyword>
<proteinExistence type="inferred from homology"/>
<keyword evidence="3 10" id="KW-0255">Endonuclease</keyword>
<dbReference type="EMBL" id="JADBEL010000001">
    <property type="protein sequence ID" value="MBE1553051.1"/>
    <property type="molecule type" value="Genomic_DNA"/>
</dbReference>
<dbReference type="GO" id="GO:0046872">
    <property type="term" value="F:metal ion binding"/>
    <property type="evidence" value="ECO:0007669"/>
    <property type="project" value="UniProtKB-UniRule"/>
</dbReference>
<dbReference type="GO" id="GO:0004520">
    <property type="term" value="F:DNA endonuclease activity"/>
    <property type="evidence" value="ECO:0007669"/>
    <property type="project" value="InterPro"/>
</dbReference>
<comment type="caution">
    <text evidence="11">The sequence shown here is derived from an EMBL/GenBank/DDBJ whole genome shotgun (WGS) entry which is preliminary data.</text>
</comment>
<keyword evidence="8 10" id="KW-0464">Manganese</keyword>
<evidence type="ECO:0000256" key="4">
    <source>
        <dbReference type="ARBA" id="ARBA00022801"/>
    </source>
</evidence>
<dbReference type="Pfam" id="PF01867">
    <property type="entry name" value="Cas_Cas1"/>
    <property type="match status" value="1"/>
</dbReference>
<keyword evidence="1 10" id="KW-0540">Nuclease</keyword>
<keyword evidence="2 10" id="KW-0479">Metal-binding</keyword>
<evidence type="ECO:0000256" key="5">
    <source>
        <dbReference type="ARBA" id="ARBA00022842"/>
    </source>
</evidence>